<comment type="subcellular location">
    <subcellularLocation>
        <location evidence="1">Nucleus</location>
    </subcellularLocation>
</comment>
<dbReference type="EMBL" id="KZ987832">
    <property type="protein sequence ID" value="RKP14461.1"/>
    <property type="molecule type" value="Genomic_DNA"/>
</dbReference>
<dbReference type="InterPro" id="IPR001680">
    <property type="entry name" value="WD40_rpt"/>
</dbReference>
<keyword evidence="3" id="KW-0677">Repeat</keyword>
<reference evidence="8" key="1">
    <citation type="journal article" date="2018" name="Nat. Microbiol.">
        <title>Leveraging single-cell genomics to expand the fungal tree of life.</title>
        <authorList>
            <person name="Ahrendt S.R."/>
            <person name="Quandt C.A."/>
            <person name="Ciobanu D."/>
            <person name="Clum A."/>
            <person name="Salamov A."/>
            <person name="Andreopoulos B."/>
            <person name="Cheng J.F."/>
            <person name="Woyke T."/>
            <person name="Pelin A."/>
            <person name="Henrissat B."/>
            <person name="Reynolds N.K."/>
            <person name="Benny G.L."/>
            <person name="Smith M.E."/>
            <person name="James T.Y."/>
            <person name="Grigoriev I.V."/>
        </authorList>
    </citation>
    <scope>NUCLEOTIDE SEQUENCE [LARGE SCALE GENOMIC DNA]</scope>
</reference>
<dbReference type="InterPro" id="IPR019775">
    <property type="entry name" value="WD40_repeat_CS"/>
</dbReference>
<keyword evidence="2 5" id="KW-0853">WD repeat</keyword>
<protein>
    <submittedName>
        <fullName evidence="7">WD40-repeat-containing domain protein</fullName>
    </submittedName>
</protein>
<keyword evidence="8" id="KW-1185">Reference proteome</keyword>
<dbReference type="Proteomes" id="UP000267251">
    <property type="component" value="Unassembled WGS sequence"/>
</dbReference>
<gene>
    <name evidence="7" type="ORF">BJ684DRAFT_15219</name>
</gene>
<feature type="repeat" description="WD" evidence="5">
    <location>
        <begin position="74"/>
        <end position="107"/>
    </location>
</feature>
<dbReference type="PROSITE" id="PS50082">
    <property type="entry name" value="WD_REPEATS_2"/>
    <property type="match status" value="1"/>
</dbReference>
<sequence>MNLELLPPHPQNYPEAITGTLHEGEEDGEEEGQQDSPDAVRLCFNRRGTHVAIGHDRGACHIWDMLTGRVVVRLDGHATSVSSLSWSRDSRLLLTTGEDGGCILWDLTKPGGFRRGTFLFPAPILTASIHPRDSSLARASSAHSMHGKRQGGIENPVDPSALSCGPGESREDSVTYAVFTHQGDSIVMGSRLGRVVILRTEDQSVMMVERVVSAAIRHIRVSRQGGEILLNAMDKTMRLLAWSKESKTLETRFRFQEHVDRQQWNQCGFTPDGEYVFGGSAHLAEHNVFLYDRKGGNLVKMLEGPRETVIDIAWHPYVAQMLTVSSAGRVYIWTIEREESWTAYAPGFQELEENKMYHEPEDEFDLVMLDSGSRTQVKGGGCEVVPVAEARAKEEAARERERGMGVGQRILDVDTVERTFLYGDDSSGDEDEEGAFHFPIDSTLR</sequence>
<dbReference type="InterPro" id="IPR015943">
    <property type="entry name" value="WD40/YVTN_repeat-like_dom_sf"/>
</dbReference>
<dbReference type="SMART" id="SM00320">
    <property type="entry name" value="WD40"/>
    <property type="match status" value="3"/>
</dbReference>
<feature type="region of interest" description="Disordered" evidence="6">
    <location>
        <begin position="138"/>
        <end position="168"/>
    </location>
</feature>
<evidence type="ECO:0000256" key="6">
    <source>
        <dbReference type="SAM" id="MobiDB-lite"/>
    </source>
</evidence>
<dbReference type="PANTHER" id="PTHR44040">
    <property type="entry name" value="RETINOBLASTOMA-BINDING PROTEIN 5"/>
    <property type="match status" value="1"/>
</dbReference>
<accession>A0A4P9Y833</accession>
<organism evidence="7 8">
    <name type="scientific">Piptocephalis cylindrospora</name>
    <dbReference type="NCBI Taxonomy" id="1907219"/>
    <lineage>
        <taxon>Eukaryota</taxon>
        <taxon>Fungi</taxon>
        <taxon>Fungi incertae sedis</taxon>
        <taxon>Zoopagomycota</taxon>
        <taxon>Zoopagomycotina</taxon>
        <taxon>Zoopagomycetes</taxon>
        <taxon>Zoopagales</taxon>
        <taxon>Piptocephalidaceae</taxon>
        <taxon>Piptocephalis</taxon>
    </lineage>
</organism>
<evidence type="ECO:0000256" key="5">
    <source>
        <dbReference type="PROSITE-ProRule" id="PRU00221"/>
    </source>
</evidence>
<keyword evidence="4" id="KW-0539">Nucleus</keyword>
<dbReference type="Gene3D" id="2.130.10.10">
    <property type="entry name" value="YVTN repeat-like/Quinoprotein amine dehydrogenase"/>
    <property type="match status" value="2"/>
</dbReference>
<evidence type="ECO:0000256" key="4">
    <source>
        <dbReference type="ARBA" id="ARBA00023242"/>
    </source>
</evidence>
<dbReference type="Pfam" id="PF00400">
    <property type="entry name" value="WD40"/>
    <property type="match status" value="1"/>
</dbReference>
<dbReference type="InterPro" id="IPR037850">
    <property type="entry name" value="RBBP5/Swd1"/>
</dbReference>
<evidence type="ECO:0000256" key="1">
    <source>
        <dbReference type="ARBA" id="ARBA00004123"/>
    </source>
</evidence>
<dbReference type="SUPFAM" id="SSF50978">
    <property type="entry name" value="WD40 repeat-like"/>
    <property type="match status" value="1"/>
</dbReference>
<name>A0A4P9Y833_9FUNG</name>
<dbReference type="OrthoDB" id="196858at2759"/>
<proteinExistence type="predicted"/>
<evidence type="ECO:0000256" key="2">
    <source>
        <dbReference type="ARBA" id="ARBA00022574"/>
    </source>
</evidence>
<dbReference type="PROSITE" id="PS00678">
    <property type="entry name" value="WD_REPEATS_1"/>
    <property type="match status" value="1"/>
</dbReference>
<dbReference type="PANTHER" id="PTHR44040:SF1">
    <property type="entry name" value="RETINOBLASTOMA-BINDING PROTEIN 5"/>
    <property type="match status" value="1"/>
</dbReference>
<evidence type="ECO:0000313" key="7">
    <source>
        <dbReference type="EMBL" id="RKP14461.1"/>
    </source>
</evidence>
<dbReference type="PROSITE" id="PS50294">
    <property type="entry name" value="WD_REPEATS_REGION"/>
    <property type="match status" value="1"/>
</dbReference>
<dbReference type="AlphaFoldDB" id="A0A4P9Y833"/>
<dbReference type="GO" id="GO:0048188">
    <property type="term" value="C:Set1C/COMPASS complex"/>
    <property type="evidence" value="ECO:0007669"/>
    <property type="project" value="InterPro"/>
</dbReference>
<feature type="region of interest" description="Disordered" evidence="6">
    <location>
        <begin position="423"/>
        <end position="445"/>
    </location>
</feature>
<dbReference type="InterPro" id="IPR036322">
    <property type="entry name" value="WD40_repeat_dom_sf"/>
</dbReference>
<evidence type="ECO:0000313" key="8">
    <source>
        <dbReference type="Proteomes" id="UP000267251"/>
    </source>
</evidence>
<evidence type="ECO:0000256" key="3">
    <source>
        <dbReference type="ARBA" id="ARBA00022737"/>
    </source>
</evidence>